<keyword evidence="2" id="KW-1185">Reference proteome</keyword>
<dbReference type="STRING" id="442341.SAMN04487959_12918"/>
<reference evidence="1 2" key="1">
    <citation type="submission" date="2016-10" db="EMBL/GenBank/DDBJ databases">
        <authorList>
            <person name="de Groot N.N."/>
        </authorList>
    </citation>
    <scope>NUCLEOTIDE SEQUENCE [LARGE SCALE GENOMIC DNA]</scope>
    <source>
        <strain evidence="1 2">CGMCC 1.6848</strain>
    </source>
</reference>
<dbReference type="Proteomes" id="UP000199040">
    <property type="component" value="Unassembled WGS sequence"/>
</dbReference>
<sequence>MSDRASQATASDRIAELQAQIDALDTTDRQHRARDFDAEMIAAVEAGNADEIEEEQALANVRARRRAAERTQLERELTSARQDAGADHMKSIAEYAVEQRPRAESARNELLSAFEKFSRAVDGWTREQVESRRTAIDADDIVQRYGVPVPDSIGIFYSAQVEHEVSAKLKNVIARLRGPILNLNNDLRLHPSVRHIVLG</sequence>
<protein>
    <submittedName>
        <fullName evidence="1">Uncharacterized protein</fullName>
    </submittedName>
</protein>
<gene>
    <name evidence="1" type="ORF">SAMN04487959_12918</name>
</gene>
<dbReference type="EMBL" id="FOPY01000029">
    <property type="protein sequence ID" value="SFI20833.1"/>
    <property type="molecule type" value="Genomic_DNA"/>
</dbReference>
<organism evidence="1 2">
    <name type="scientific">Modicisalibacter xianhensis</name>
    <dbReference type="NCBI Taxonomy" id="442341"/>
    <lineage>
        <taxon>Bacteria</taxon>
        <taxon>Pseudomonadati</taxon>
        <taxon>Pseudomonadota</taxon>
        <taxon>Gammaproteobacteria</taxon>
        <taxon>Oceanospirillales</taxon>
        <taxon>Halomonadaceae</taxon>
        <taxon>Modicisalibacter</taxon>
    </lineage>
</organism>
<proteinExistence type="predicted"/>
<dbReference type="RefSeq" id="WP_092850516.1">
    <property type="nucleotide sequence ID" value="NZ_FOPY01000029.1"/>
</dbReference>
<name>A0A1I3GBK6_9GAMM</name>
<dbReference type="AlphaFoldDB" id="A0A1I3GBK6"/>
<evidence type="ECO:0000313" key="1">
    <source>
        <dbReference type="EMBL" id="SFI20833.1"/>
    </source>
</evidence>
<evidence type="ECO:0000313" key="2">
    <source>
        <dbReference type="Proteomes" id="UP000199040"/>
    </source>
</evidence>
<accession>A0A1I3GBK6</accession>